<keyword evidence="2" id="KW-1185">Reference proteome</keyword>
<protein>
    <recommendedName>
        <fullName evidence="3">Sigma-70, region 4</fullName>
    </recommendedName>
</protein>
<organism evidence="1 2">
    <name type="scientific">Demequina litoralis</name>
    <dbReference type="NCBI Taxonomy" id="3051660"/>
    <lineage>
        <taxon>Bacteria</taxon>
        <taxon>Bacillati</taxon>
        <taxon>Actinomycetota</taxon>
        <taxon>Actinomycetes</taxon>
        <taxon>Micrococcales</taxon>
        <taxon>Demequinaceae</taxon>
        <taxon>Demequina</taxon>
    </lineage>
</organism>
<dbReference type="RefSeq" id="WP_301134572.1">
    <property type="nucleotide sequence ID" value="NZ_JAUHPW010000008.1"/>
</dbReference>
<comment type="caution">
    <text evidence="1">The sequence shown here is derived from an EMBL/GenBank/DDBJ whole genome shotgun (WGS) entry which is preliminary data.</text>
</comment>
<reference evidence="1" key="1">
    <citation type="submission" date="2023-06" db="EMBL/GenBank/DDBJ databases">
        <title>Sysu t00192.</title>
        <authorList>
            <person name="Gao L."/>
            <person name="Fang B.-Z."/>
            <person name="Li W.-J."/>
        </authorList>
    </citation>
    <scope>NUCLEOTIDE SEQUENCE</scope>
    <source>
        <strain evidence="1">SYSU T00192</strain>
    </source>
</reference>
<gene>
    <name evidence="1" type="ORF">QQX09_10920</name>
</gene>
<name>A0ABT8GBD0_9MICO</name>
<dbReference type="EMBL" id="JAUHPW010000008">
    <property type="protein sequence ID" value="MDN4476367.1"/>
    <property type="molecule type" value="Genomic_DNA"/>
</dbReference>
<evidence type="ECO:0000313" key="2">
    <source>
        <dbReference type="Proteomes" id="UP001172728"/>
    </source>
</evidence>
<dbReference type="Proteomes" id="UP001172728">
    <property type="component" value="Unassembled WGS sequence"/>
</dbReference>
<dbReference type="SUPFAM" id="SSF88659">
    <property type="entry name" value="Sigma3 and sigma4 domains of RNA polymerase sigma factors"/>
    <property type="match status" value="1"/>
</dbReference>
<evidence type="ECO:0008006" key="3">
    <source>
        <dbReference type="Google" id="ProtNLM"/>
    </source>
</evidence>
<sequence length="159" mass="16406">MDATFAGLSEGARVRLATDAFLLEGDPDAAERLLHAAALRTATARGSGTLEHRARAVMAELHVRRARRRRRHAGAEPATGVVGVLRVLTPRQRAATILGHVDKLSTGDIAEALGVPEAAAASALRDGTGAVAAALGLPCDVIDAGEEVEVTSHRARGGP</sequence>
<accession>A0ABT8GBD0</accession>
<evidence type="ECO:0000313" key="1">
    <source>
        <dbReference type="EMBL" id="MDN4476367.1"/>
    </source>
</evidence>
<dbReference type="Gene3D" id="1.10.10.10">
    <property type="entry name" value="Winged helix-like DNA-binding domain superfamily/Winged helix DNA-binding domain"/>
    <property type="match status" value="1"/>
</dbReference>
<dbReference type="InterPro" id="IPR013324">
    <property type="entry name" value="RNA_pol_sigma_r3/r4-like"/>
</dbReference>
<proteinExistence type="predicted"/>
<dbReference type="InterPro" id="IPR036388">
    <property type="entry name" value="WH-like_DNA-bd_sf"/>
</dbReference>